<evidence type="ECO:0000313" key="3">
    <source>
        <dbReference type="Proteomes" id="UP001605036"/>
    </source>
</evidence>
<gene>
    <name evidence="2" type="ORF">R1flu_003015</name>
</gene>
<accession>A0ABD1Y7Z4</accession>
<name>A0ABD1Y7Z4_9MARC</name>
<keyword evidence="3" id="KW-1185">Reference proteome</keyword>
<comment type="caution">
    <text evidence="2">The sequence shown here is derived from an EMBL/GenBank/DDBJ whole genome shotgun (WGS) entry which is preliminary data.</text>
</comment>
<proteinExistence type="predicted"/>
<organism evidence="2 3">
    <name type="scientific">Riccia fluitans</name>
    <dbReference type="NCBI Taxonomy" id="41844"/>
    <lineage>
        <taxon>Eukaryota</taxon>
        <taxon>Viridiplantae</taxon>
        <taxon>Streptophyta</taxon>
        <taxon>Embryophyta</taxon>
        <taxon>Marchantiophyta</taxon>
        <taxon>Marchantiopsida</taxon>
        <taxon>Marchantiidae</taxon>
        <taxon>Marchantiales</taxon>
        <taxon>Ricciaceae</taxon>
        <taxon>Riccia</taxon>
    </lineage>
</organism>
<reference evidence="2 3" key="1">
    <citation type="submission" date="2024-09" db="EMBL/GenBank/DDBJ databases">
        <title>Chromosome-scale assembly of Riccia fluitans.</title>
        <authorList>
            <person name="Paukszto L."/>
            <person name="Sawicki J."/>
            <person name="Karawczyk K."/>
            <person name="Piernik-Szablinska J."/>
            <person name="Szczecinska M."/>
            <person name="Mazdziarz M."/>
        </authorList>
    </citation>
    <scope>NUCLEOTIDE SEQUENCE [LARGE SCALE GENOMIC DNA]</scope>
    <source>
        <strain evidence="2">Rf_01</strain>
        <tissue evidence="2">Aerial parts of the thallus</tissue>
    </source>
</reference>
<evidence type="ECO:0000256" key="1">
    <source>
        <dbReference type="SAM" id="MobiDB-lite"/>
    </source>
</evidence>
<protein>
    <submittedName>
        <fullName evidence="2">Uncharacterized protein</fullName>
    </submittedName>
</protein>
<feature type="compositionally biased region" description="Basic and acidic residues" evidence="1">
    <location>
        <begin position="70"/>
        <end position="90"/>
    </location>
</feature>
<dbReference type="Proteomes" id="UP001605036">
    <property type="component" value="Unassembled WGS sequence"/>
</dbReference>
<evidence type="ECO:0000313" key="2">
    <source>
        <dbReference type="EMBL" id="KAL2622810.1"/>
    </source>
</evidence>
<dbReference type="EMBL" id="JBHFFA010000006">
    <property type="protein sequence ID" value="KAL2622810.1"/>
    <property type="molecule type" value="Genomic_DNA"/>
</dbReference>
<dbReference type="AlphaFoldDB" id="A0ABD1Y7Z4"/>
<sequence length="90" mass="9782">MQNGARGFSAFEAVSSALPNGGARFRCSELGAVRTPSMDAYLLDYGFRRRDFSSPDDLAMHSGGALRSMAGREHERQYQQSSCEEKGVGS</sequence>
<feature type="region of interest" description="Disordered" evidence="1">
    <location>
        <begin position="60"/>
        <end position="90"/>
    </location>
</feature>